<reference evidence="5" key="1">
    <citation type="submission" date="2025-08" db="UniProtKB">
        <authorList>
            <consortium name="Ensembl"/>
        </authorList>
    </citation>
    <scope>IDENTIFICATION</scope>
</reference>
<dbReference type="Pfam" id="PF00057">
    <property type="entry name" value="Ldl_recept_a"/>
    <property type="match status" value="2"/>
</dbReference>
<feature type="domain" description="MAM" evidence="4">
    <location>
        <begin position="163"/>
        <end position="323"/>
    </location>
</feature>
<dbReference type="SMART" id="SM00137">
    <property type="entry name" value="MAM"/>
    <property type="match status" value="5"/>
</dbReference>
<feature type="domain" description="MAM" evidence="4">
    <location>
        <begin position="860"/>
        <end position="1027"/>
    </location>
</feature>
<accession>A0A7M4EYQ5</accession>
<evidence type="ECO:0000256" key="2">
    <source>
        <dbReference type="PROSITE-ProRule" id="PRU00124"/>
    </source>
</evidence>
<keyword evidence="6" id="KW-1185">Reference proteome</keyword>
<dbReference type="InterPro" id="IPR023415">
    <property type="entry name" value="LDLR_class-A_CS"/>
</dbReference>
<keyword evidence="3" id="KW-0812">Transmembrane</keyword>
<protein>
    <submittedName>
        <fullName evidence="5">MAM domain containing 4</fullName>
    </submittedName>
</protein>
<feature type="disulfide bond" evidence="2">
    <location>
        <begin position="346"/>
        <end position="364"/>
    </location>
</feature>
<comment type="caution">
    <text evidence="2">Lacks conserved residue(s) required for the propagation of feature annotation.</text>
</comment>
<keyword evidence="3" id="KW-0472">Membrane</keyword>
<evidence type="ECO:0000256" key="3">
    <source>
        <dbReference type="SAM" id="Phobius"/>
    </source>
</evidence>
<dbReference type="PROSITE" id="PS50068">
    <property type="entry name" value="LDLRA_2"/>
    <property type="match status" value="2"/>
</dbReference>
<dbReference type="AlphaFoldDB" id="A0A7M4EYQ5"/>
<dbReference type="PROSITE" id="PS50060">
    <property type="entry name" value="MAM_2"/>
    <property type="match status" value="6"/>
</dbReference>
<sequence>MAAEMSRGKLAVTARLRSPVMRQAASTCEIHAWYHLWGAGFNGSALPALQMELTHANETVTLWQSPESSVYAWRELVAYPGRVPGKFQITFSSTQSFLQLRGLAIDDIEFRNCGLPQLMSQVCGPEEQKCERGSCVGKDRFCDGSDDCGDGSDESELECKSFRVCSFEADLCGWKTVPGLLTWNRNTSLDLVTLYGQPTRDHSSNSKAGYFLHVSYNQTDLMKNLARLTSPVFQATGNSSCSLVFYSYLYGSATNSINIYYVANATQTLVRGRTGDLGDYWFREKVDFNVNKDFEIVIEGVIGTGKKGHIALDDLILSPDCKQAAGKRAVVVPEINSSCSPEKFVCEDGECISQESACDFAVACKNSADEKFCGDTDFEAGSGGWRDVSVGQLQWVTMRASEALSPGTDHTTNTSAGSYLAMQRAPGQMVTAAKARTPPLGPSGLACSLEMFYWLQSDPQGFIAVSTVDHALRMHQLVWYIQGNGSMEWKKVTVPLGERPRPFQVELIGLVSPQGLAVPSVASVAVDDVKFVNCDPRVVPQEATELSCNFEKGLCGWYQDENDDFEWVRGTGQGLGSDHTTGNGFFMAMDPSAQEARGLRARLLTYLLDPAAEIQCFLFWYRMDGPQIGTLNFKIKHGGEAETVLWTRTGAQGSAWHLGSVTLHHQPQQKYQLIFEALRDGYLGHMALDDLSVKSGTCRAQEHCSFEASACGFNANGKHSWARQSNATGTAVTGPSTDHTTGTARGYYMIINTSKSSLPRAATLASELYVPLTHTQCLTFWYHLSTNSGSLNIYMEEQGARRQLFSVSSMQGDAWHYGSVAVQADGEWKVIFEAVGAGREQSYIALDDIHLKDGSCPEPGSCDFELDTCGWRSSSDPHLHGFAWGWKSGASPSKYPGPQEDHTLGTKEGHYTYFDASVLGHGGSRALLVSEHLPATMGACLQFWYHMDFLEHFYSGELRVKLYTPAGELMVWSTGGHQGQGWKNRMIPLHSPEEFQIVFEVTNGAWPIGGTIALDDVKYRDGQGCDLDQMLPVEDKTPTKSFLAAVAVGSILALIVLIALAASLRYWLKKSGSVSRTENSITSPGFDNITFSDDSIIISQRPKEGEEMND</sequence>
<dbReference type="PRINTS" id="PR00261">
    <property type="entry name" value="LDLRECEPTOR"/>
</dbReference>
<dbReference type="Pfam" id="PF00629">
    <property type="entry name" value="MAM"/>
    <property type="match status" value="6"/>
</dbReference>
<reference evidence="5" key="2">
    <citation type="submission" date="2025-09" db="UniProtKB">
        <authorList>
            <consortium name="Ensembl"/>
        </authorList>
    </citation>
    <scope>IDENTIFICATION</scope>
</reference>
<gene>
    <name evidence="5" type="primary">MAMDC4</name>
</gene>
<dbReference type="PRINTS" id="PR00020">
    <property type="entry name" value="MAMDOMAIN"/>
</dbReference>
<feature type="disulfide bond" evidence="2">
    <location>
        <begin position="358"/>
        <end position="373"/>
    </location>
</feature>
<dbReference type="InterPro" id="IPR051560">
    <property type="entry name" value="MAM_domain-containing"/>
</dbReference>
<organism evidence="5 6">
    <name type="scientific">Crocodylus porosus</name>
    <name type="common">Saltwater crocodile</name>
    <name type="synonym">Estuarine crocodile</name>
    <dbReference type="NCBI Taxonomy" id="8502"/>
    <lineage>
        <taxon>Eukaryota</taxon>
        <taxon>Metazoa</taxon>
        <taxon>Chordata</taxon>
        <taxon>Craniata</taxon>
        <taxon>Vertebrata</taxon>
        <taxon>Euteleostomi</taxon>
        <taxon>Archelosauria</taxon>
        <taxon>Archosauria</taxon>
        <taxon>Crocodylia</taxon>
        <taxon>Longirostres</taxon>
        <taxon>Crocodylidae</taxon>
        <taxon>Crocodylus</taxon>
    </lineage>
</organism>
<dbReference type="InterPro" id="IPR013320">
    <property type="entry name" value="ConA-like_dom_sf"/>
</dbReference>
<feature type="domain" description="MAM" evidence="4">
    <location>
        <begin position="1"/>
        <end position="115"/>
    </location>
</feature>
<proteinExistence type="predicted"/>
<feature type="domain" description="MAM" evidence="4">
    <location>
        <begin position="374"/>
        <end position="536"/>
    </location>
</feature>
<dbReference type="Gene3D" id="2.60.120.200">
    <property type="match status" value="6"/>
</dbReference>
<evidence type="ECO:0000313" key="6">
    <source>
        <dbReference type="Proteomes" id="UP000594220"/>
    </source>
</evidence>
<dbReference type="OMA" id="DLCGWYQ"/>
<dbReference type="CDD" id="cd06263">
    <property type="entry name" value="MAM"/>
    <property type="match status" value="5"/>
</dbReference>
<feature type="disulfide bond" evidence="2">
    <location>
        <begin position="123"/>
        <end position="135"/>
    </location>
</feature>
<evidence type="ECO:0000259" key="4">
    <source>
        <dbReference type="PROSITE" id="PS50060"/>
    </source>
</evidence>
<name>A0A7M4EYQ5_CROPO</name>
<keyword evidence="1 2" id="KW-1015">Disulfide bond</keyword>
<feature type="transmembrane region" description="Helical" evidence="3">
    <location>
        <begin position="1042"/>
        <end position="1068"/>
    </location>
</feature>
<feature type="disulfide bond" evidence="2">
    <location>
        <begin position="339"/>
        <end position="351"/>
    </location>
</feature>
<dbReference type="GeneTree" id="ENSGT00940000162046"/>
<dbReference type="Gene3D" id="4.10.400.10">
    <property type="entry name" value="Low-density Lipoprotein Receptor"/>
    <property type="match status" value="2"/>
</dbReference>
<dbReference type="Proteomes" id="UP000594220">
    <property type="component" value="Unplaced"/>
</dbReference>
<dbReference type="CDD" id="cd00112">
    <property type="entry name" value="LDLa"/>
    <property type="match status" value="2"/>
</dbReference>
<evidence type="ECO:0000313" key="5">
    <source>
        <dbReference type="Ensembl" id="ENSCPRP00005015847.1"/>
    </source>
</evidence>
<dbReference type="PANTHER" id="PTHR23282:SF129">
    <property type="entry name" value="APICAL ENDOSOMAL GLYCOPROTEIN"/>
    <property type="match status" value="1"/>
</dbReference>
<dbReference type="PROSITE" id="PS01209">
    <property type="entry name" value="LDLRA_1"/>
    <property type="match status" value="1"/>
</dbReference>
<dbReference type="InterPro" id="IPR002172">
    <property type="entry name" value="LDrepeatLR_classA_rpt"/>
</dbReference>
<evidence type="ECO:0000256" key="1">
    <source>
        <dbReference type="ARBA" id="ARBA00023157"/>
    </source>
</evidence>
<dbReference type="InterPro" id="IPR000998">
    <property type="entry name" value="MAM_dom"/>
</dbReference>
<keyword evidence="3" id="KW-1133">Transmembrane helix</keyword>
<dbReference type="InterPro" id="IPR036055">
    <property type="entry name" value="LDL_receptor-like_sf"/>
</dbReference>
<dbReference type="SUPFAM" id="SSF49899">
    <property type="entry name" value="Concanavalin A-like lectins/glucanases"/>
    <property type="match status" value="6"/>
</dbReference>
<dbReference type="GO" id="GO:0016020">
    <property type="term" value="C:membrane"/>
    <property type="evidence" value="ECO:0007669"/>
    <property type="project" value="InterPro"/>
</dbReference>
<feature type="domain" description="MAM" evidence="4">
    <location>
        <begin position="702"/>
        <end position="858"/>
    </location>
</feature>
<feature type="domain" description="MAM" evidence="4">
    <location>
        <begin position="546"/>
        <end position="700"/>
    </location>
</feature>
<dbReference type="PANTHER" id="PTHR23282">
    <property type="entry name" value="APICAL ENDOSOMAL GLYCOPROTEIN PRECURSOR"/>
    <property type="match status" value="1"/>
</dbReference>
<feature type="disulfide bond" evidence="2">
    <location>
        <begin position="130"/>
        <end position="148"/>
    </location>
</feature>
<dbReference type="SMART" id="SM00192">
    <property type="entry name" value="LDLa"/>
    <property type="match status" value="2"/>
</dbReference>
<dbReference type="SUPFAM" id="SSF57424">
    <property type="entry name" value="LDL receptor-like module"/>
    <property type="match status" value="2"/>
</dbReference>
<dbReference type="Ensembl" id="ENSCPRT00005018562.1">
    <property type="protein sequence ID" value="ENSCPRP00005015847.1"/>
    <property type="gene ID" value="ENSCPRG00005011092.1"/>
</dbReference>